<gene>
    <name evidence="2" type="ORF">DRF65_06895</name>
</gene>
<dbReference type="EMBL" id="QNVT01000005">
    <property type="protein sequence ID" value="REC62957.1"/>
    <property type="molecule type" value="Genomic_DNA"/>
</dbReference>
<sequence>MRFIFFLLFSTFSYAQSSVSGNTVSEQGYIIQKVLVINVRTNEQKFSDTKGFFNIKANINDELRFVKENYERSSRKIFSQDFSNLISVTLIQKPTEIEEVTLAFNSSGDIKKDMNFNSSKKTAKLNNDISEYLKKPMAETQPKNNIPSSFAPRNPYEGQLNLLSISSGGTSGGLVGFLLKQSIKKNVKPTYAQIQEFYKKIKNSLYGDYFVNNGLNEFEFEEYVIHIDRKYNLSEKYWNNFKKNEIDNLLKKSIKDYLKNKK</sequence>
<reference evidence="3" key="1">
    <citation type="submission" date="2018-06" db="EMBL/GenBank/DDBJ databases">
        <authorList>
            <person name="Lum Nde A."/>
            <person name="Hugo C."/>
        </authorList>
    </citation>
    <scope>NUCLEOTIDE SEQUENCE [LARGE SCALE GENOMIC DNA]</scope>
    <source>
        <strain evidence="3">1_F178</strain>
    </source>
</reference>
<evidence type="ECO:0008006" key="4">
    <source>
        <dbReference type="Google" id="ProtNLM"/>
    </source>
</evidence>
<feature type="signal peptide" evidence="1">
    <location>
        <begin position="1"/>
        <end position="15"/>
    </location>
</feature>
<organism evidence="2 3">
    <name type="scientific">Chryseobacterium pennae</name>
    <dbReference type="NCBI Taxonomy" id="2258962"/>
    <lineage>
        <taxon>Bacteria</taxon>
        <taxon>Pseudomonadati</taxon>
        <taxon>Bacteroidota</taxon>
        <taxon>Flavobacteriia</taxon>
        <taxon>Flavobacteriales</taxon>
        <taxon>Weeksellaceae</taxon>
        <taxon>Chryseobacterium group</taxon>
        <taxon>Chryseobacterium</taxon>
    </lineage>
</organism>
<proteinExistence type="predicted"/>
<keyword evidence="1" id="KW-0732">Signal</keyword>
<evidence type="ECO:0000256" key="1">
    <source>
        <dbReference type="SAM" id="SignalP"/>
    </source>
</evidence>
<dbReference type="Proteomes" id="UP000256686">
    <property type="component" value="Unassembled WGS sequence"/>
</dbReference>
<evidence type="ECO:0000313" key="3">
    <source>
        <dbReference type="Proteomes" id="UP000256686"/>
    </source>
</evidence>
<evidence type="ECO:0000313" key="2">
    <source>
        <dbReference type="EMBL" id="REC62957.1"/>
    </source>
</evidence>
<protein>
    <recommendedName>
        <fullName evidence="4">Carboxypeptidase regulatory-like domain-containing protein</fullName>
    </recommendedName>
</protein>
<comment type="caution">
    <text evidence="2">The sequence shown here is derived from an EMBL/GenBank/DDBJ whole genome shotgun (WGS) entry which is preliminary data.</text>
</comment>
<keyword evidence="3" id="KW-1185">Reference proteome</keyword>
<name>A0A3D9CAQ4_9FLAO</name>
<dbReference type="AlphaFoldDB" id="A0A3D9CAQ4"/>
<feature type="chain" id="PRO_5017538983" description="Carboxypeptidase regulatory-like domain-containing protein" evidence="1">
    <location>
        <begin position="16"/>
        <end position="262"/>
    </location>
</feature>
<accession>A0A3D9CAQ4</accession>
<dbReference type="RefSeq" id="WP_115970037.1">
    <property type="nucleotide sequence ID" value="NZ_QNVT01000005.1"/>
</dbReference>